<protein>
    <submittedName>
        <fullName evidence="2">Uncharacterized protein</fullName>
    </submittedName>
</protein>
<organism evidence="2 3">
    <name type="scientific">Exidia glandulosa HHB12029</name>
    <dbReference type="NCBI Taxonomy" id="1314781"/>
    <lineage>
        <taxon>Eukaryota</taxon>
        <taxon>Fungi</taxon>
        <taxon>Dikarya</taxon>
        <taxon>Basidiomycota</taxon>
        <taxon>Agaricomycotina</taxon>
        <taxon>Agaricomycetes</taxon>
        <taxon>Auriculariales</taxon>
        <taxon>Exidiaceae</taxon>
        <taxon>Exidia</taxon>
    </lineage>
</organism>
<dbReference type="Proteomes" id="UP000077266">
    <property type="component" value="Unassembled WGS sequence"/>
</dbReference>
<evidence type="ECO:0000313" key="3">
    <source>
        <dbReference type="Proteomes" id="UP000077266"/>
    </source>
</evidence>
<dbReference type="AlphaFoldDB" id="A0A165N4M4"/>
<name>A0A165N4M4_EXIGL</name>
<dbReference type="InParanoid" id="A0A165N4M4"/>
<reference evidence="2 3" key="1">
    <citation type="journal article" date="2016" name="Mol. Biol. Evol.">
        <title>Comparative Genomics of Early-Diverging Mushroom-Forming Fungi Provides Insights into the Origins of Lignocellulose Decay Capabilities.</title>
        <authorList>
            <person name="Nagy L.G."/>
            <person name="Riley R."/>
            <person name="Tritt A."/>
            <person name="Adam C."/>
            <person name="Daum C."/>
            <person name="Floudas D."/>
            <person name="Sun H."/>
            <person name="Yadav J.S."/>
            <person name="Pangilinan J."/>
            <person name="Larsson K.H."/>
            <person name="Matsuura K."/>
            <person name="Barry K."/>
            <person name="Labutti K."/>
            <person name="Kuo R."/>
            <person name="Ohm R.A."/>
            <person name="Bhattacharya S.S."/>
            <person name="Shirouzu T."/>
            <person name="Yoshinaga Y."/>
            <person name="Martin F.M."/>
            <person name="Grigoriev I.V."/>
            <person name="Hibbett D.S."/>
        </authorList>
    </citation>
    <scope>NUCLEOTIDE SEQUENCE [LARGE SCALE GENOMIC DNA]</scope>
    <source>
        <strain evidence="2 3">HHB12029</strain>
    </source>
</reference>
<evidence type="ECO:0000256" key="1">
    <source>
        <dbReference type="SAM" id="MobiDB-lite"/>
    </source>
</evidence>
<evidence type="ECO:0000313" key="2">
    <source>
        <dbReference type="EMBL" id="KZW00203.1"/>
    </source>
</evidence>
<keyword evidence="3" id="KW-1185">Reference proteome</keyword>
<feature type="region of interest" description="Disordered" evidence="1">
    <location>
        <begin position="177"/>
        <end position="202"/>
    </location>
</feature>
<proteinExistence type="predicted"/>
<feature type="region of interest" description="Disordered" evidence="1">
    <location>
        <begin position="18"/>
        <end position="67"/>
    </location>
</feature>
<gene>
    <name evidence="2" type="ORF">EXIGLDRAFT_165878</name>
</gene>
<accession>A0A165N4M4</accession>
<sequence>MQKTPSLRMKLQYAAHARGPFFSSGGPRKSRSVPQGNQVHFPSGLKPSTAAPMPHLHHGHQQQMPTSPMPEVSVFDVDSLADEDAGKDAPPVSIPPFYIPLPSPRPPCSRYLCTSSDLVPATNADATACNGATGPHRGVLALVLRARSPAPQQSPADVCCIHAQTLRICRVREEAQQASSAPLTADQEEPRGRRGPALQGCPGRVEAGRRVLFDEGPARPHGQRCKRLV</sequence>
<dbReference type="EMBL" id="KV425902">
    <property type="protein sequence ID" value="KZW00203.1"/>
    <property type="molecule type" value="Genomic_DNA"/>
</dbReference>